<feature type="domain" description="IrrE N-terminal-like" evidence="2">
    <location>
        <begin position="200"/>
        <end position="301"/>
    </location>
</feature>
<dbReference type="InterPro" id="IPR010359">
    <property type="entry name" value="IrrE_HExxH"/>
</dbReference>
<feature type="compositionally biased region" description="Basic and acidic residues" evidence="1">
    <location>
        <begin position="324"/>
        <end position="333"/>
    </location>
</feature>
<keyword evidence="4" id="KW-1185">Reference proteome</keyword>
<proteinExistence type="predicted"/>
<gene>
    <name evidence="3" type="ORF">KIM372_01150</name>
</gene>
<evidence type="ECO:0000313" key="3">
    <source>
        <dbReference type="EMBL" id="BDR52208.1"/>
    </source>
</evidence>
<evidence type="ECO:0000256" key="1">
    <source>
        <dbReference type="SAM" id="MobiDB-lite"/>
    </source>
</evidence>
<dbReference type="PANTHER" id="PTHR43236:SF2">
    <property type="entry name" value="BLL0069 PROTEIN"/>
    <property type="match status" value="1"/>
</dbReference>
<organism evidence="3 4">
    <name type="scientific">Bombiscardovia nodaiensis</name>
    <dbReference type="NCBI Taxonomy" id="2932181"/>
    <lineage>
        <taxon>Bacteria</taxon>
        <taxon>Bacillati</taxon>
        <taxon>Actinomycetota</taxon>
        <taxon>Actinomycetes</taxon>
        <taxon>Bifidobacteriales</taxon>
        <taxon>Bifidobacteriaceae</taxon>
        <taxon>Bombiscardovia</taxon>
    </lineage>
</organism>
<evidence type="ECO:0000313" key="4">
    <source>
        <dbReference type="Proteomes" id="UP001321766"/>
    </source>
</evidence>
<reference evidence="3 4" key="1">
    <citation type="journal article" date="2023" name="Microbiol. Spectr.">
        <title>Symbiosis of Carpenter Bees with Uncharacterized Lactic Acid Bacteria Showing NAD Auxotrophy.</title>
        <authorList>
            <person name="Kawasaki S."/>
            <person name="Ozawa K."/>
            <person name="Mori T."/>
            <person name="Yamamoto A."/>
            <person name="Ito M."/>
            <person name="Ohkuma M."/>
            <person name="Sakamoto M."/>
            <person name="Matsutani M."/>
        </authorList>
    </citation>
    <scope>NUCLEOTIDE SEQUENCE [LARGE SCALE GENOMIC DNA]</scope>
    <source>
        <strain evidence="3 4">Kim37-2</strain>
    </source>
</reference>
<dbReference type="Pfam" id="PF06114">
    <property type="entry name" value="Peptidase_M78"/>
    <property type="match status" value="1"/>
</dbReference>
<dbReference type="Gene3D" id="1.10.10.2910">
    <property type="match status" value="1"/>
</dbReference>
<accession>A0ABM8B5U9</accession>
<evidence type="ECO:0000259" key="2">
    <source>
        <dbReference type="Pfam" id="PF06114"/>
    </source>
</evidence>
<dbReference type="PANTHER" id="PTHR43236">
    <property type="entry name" value="ANTITOXIN HIGA1"/>
    <property type="match status" value="1"/>
</dbReference>
<feature type="region of interest" description="Disordered" evidence="1">
    <location>
        <begin position="323"/>
        <end position="343"/>
    </location>
</feature>
<name>A0ABM8B5U9_9BIFI</name>
<dbReference type="InterPro" id="IPR052345">
    <property type="entry name" value="Rad_response_metalloprotease"/>
</dbReference>
<protein>
    <recommendedName>
        <fullName evidence="2">IrrE N-terminal-like domain-containing protein</fullName>
    </recommendedName>
</protein>
<dbReference type="Proteomes" id="UP001321766">
    <property type="component" value="Chromosome"/>
</dbReference>
<dbReference type="EMBL" id="AP026798">
    <property type="protein sequence ID" value="BDR52208.1"/>
    <property type="molecule type" value="Genomic_DNA"/>
</dbReference>
<sequence>MAELTVYPETLRWAVRAAQVDPGAVSRREGLQNFPQWLERTDPISISFQKVHELSVALQTTFGALVRSVVPREQADELIQYRTIENESVEPSKNLLDTISMMRVRQTWARDEKLQAGLGRNSLVGMLESTASDEEIARAMVEALDLREGWAKGSDERVRFKQLKERASARGLMVMVNSQVESWRRKLDIEEFRAFALVDPIAPLIFINRNDSYSGMLFSLLHEIGHVLLGKPEIFNDGNNEPNRQEFERRINRAVLKSVMSDETFASAWQQGLHKGLSELETANDLAQHYGLSALSFAIRARQAGFSDEHLVDELREQMLSNLSDKERNKAKGDGGNGNLTNGSRLDTGFVQLVQGSIERGALSYTDGFALLGLKSERSYDALLRLKGLA</sequence>